<dbReference type="GO" id="GO:0006355">
    <property type="term" value="P:regulation of DNA-templated transcription"/>
    <property type="evidence" value="ECO:0000318"/>
    <property type="project" value="GO_Central"/>
</dbReference>
<evidence type="ECO:0000256" key="5">
    <source>
        <dbReference type="ARBA" id="ARBA00023163"/>
    </source>
</evidence>
<comment type="subcellular location">
    <subcellularLocation>
        <location evidence="1">Nucleus</location>
    </subcellularLocation>
</comment>
<dbReference type="Pfam" id="PF00170">
    <property type="entry name" value="bZIP_1"/>
    <property type="match status" value="1"/>
</dbReference>
<evidence type="ECO:0000313" key="10">
    <source>
        <dbReference type="EMBL" id="EOX98567.1"/>
    </source>
</evidence>
<dbReference type="AlphaFoldDB" id="A0A061E1Q5"/>
<comment type="similarity">
    <text evidence="2">Belongs to the bZIP family.</text>
</comment>
<feature type="domain" description="BZIP" evidence="9">
    <location>
        <begin position="229"/>
        <end position="292"/>
    </location>
</feature>
<protein>
    <submittedName>
        <fullName evidence="10">Uncharacterized protein isoform 1</fullName>
    </submittedName>
</protein>
<accession>A0A061E1Q5</accession>
<dbReference type="PANTHER" id="PTHR45967">
    <property type="entry name" value="G-BOX-BINDING FACTOR 3-RELATED"/>
    <property type="match status" value="1"/>
</dbReference>
<keyword evidence="5" id="KW-0804">Transcription</keyword>
<organism evidence="10 11">
    <name type="scientific">Theobroma cacao</name>
    <name type="common">Cacao</name>
    <name type="synonym">Cocoa</name>
    <dbReference type="NCBI Taxonomy" id="3641"/>
    <lineage>
        <taxon>Eukaryota</taxon>
        <taxon>Viridiplantae</taxon>
        <taxon>Streptophyta</taxon>
        <taxon>Embryophyta</taxon>
        <taxon>Tracheophyta</taxon>
        <taxon>Spermatophyta</taxon>
        <taxon>Magnoliopsida</taxon>
        <taxon>eudicotyledons</taxon>
        <taxon>Gunneridae</taxon>
        <taxon>Pentapetalae</taxon>
        <taxon>rosids</taxon>
        <taxon>malvids</taxon>
        <taxon>Malvales</taxon>
        <taxon>Malvaceae</taxon>
        <taxon>Byttnerioideae</taxon>
        <taxon>Theobroma</taxon>
    </lineage>
</organism>
<feature type="compositionally biased region" description="Polar residues" evidence="8">
    <location>
        <begin position="173"/>
        <end position="182"/>
    </location>
</feature>
<evidence type="ECO:0000256" key="4">
    <source>
        <dbReference type="ARBA" id="ARBA00023125"/>
    </source>
</evidence>
<keyword evidence="7" id="KW-0175">Coiled coil</keyword>
<dbReference type="InParanoid" id="A0A061E1Q5"/>
<proteinExistence type="inferred from homology"/>
<evidence type="ECO:0000256" key="1">
    <source>
        <dbReference type="ARBA" id="ARBA00004123"/>
    </source>
</evidence>
<feature type="region of interest" description="Disordered" evidence="8">
    <location>
        <begin position="157"/>
        <end position="182"/>
    </location>
</feature>
<evidence type="ECO:0000259" key="9">
    <source>
        <dbReference type="PROSITE" id="PS50217"/>
    </source>
</evidence>
<dbReference type="Proteomes" id="UP000026915">
    <property type="component" value="Chromosome 2"/>
</dbReference>
<dbReference type="SMART" id="SM00338">
    <property type="entry name" value="BRLZ"/>
    <property type="match status" value="1"/>
</dbReference>
<keyword evidence="3" id="KW-0805">Transcription regulation</keyword>
<dbReference type="HOGENOM" id="CLU_910351_0_0_1"/>
<dbReference type="GO" id="GO:0043565">
    <property type="term" value="F:sequence-specific DNA binding"/>
    <property type="evidence" value="ECO:0000318"/>
    <property type="project" value="GO_Central"/>
</dbReference>
<dbReference type="SUPFAM" id="SSF57959">
    <property type="entry name" value="Leucine zipper domain"/>
    <property type="match status" value="1"/>
</dbReference>
<gene>
    <name evidence="10" type="ORF">TCM_007292</name>
</gene>
<evidence type="ECO:0000256" key="7">
    <source>
        <dbReference type="SAM" id="Coils"/>
    </source>
</evidence>
<sequence length="315" mass="35489">MGTEDRNSIAKSKPPKQKDSREVRRLAKSHKDKETSAAPAPFPAPHWLNSVQIQYTQDGFSLPNSQLHYLPQLMQPNPIPQFYPGFYHMKSPHAYFNAVGDSMLPISEKGKDIPREKDLDSGRSKDEGTSYRNHTHDPSRREVLYQTLIANFSFNSAASGDEASPDGRDDANQDLSATKKQRLNQTKADDYIMVDGSASDVLEPALNLAISNSSAGSISTTAKISDVYDLRKQRRRQLNRESAKRSRLRKQQEREKLEARIEVLKGESSALCEELNRVSEECGRLYEENKLIMEELIPMCGPDDDLAALWAELHA</sequence>
<dbReference type="InterPro" id="IPR004827">
    <property type="entry name" value="bZIP"/>
</dbReference>
<dbReference type="OMA" id="QINDHEY"/>
<evidence type="ECO:0000256" key="6">
    <source>
        <dbReference type="ARBA" id="ARBA00023242"/>
    </source>
</evidence>
<evidence type="ECO:0000256" key="8">
    <source>
        <dbReference type="SAM" id="MobiDB-lite"/>
    </source>
</evidence>
<dbReference type="InterPro" id="IPR045314">
    <property type="entry name" value="bZIP_plant_GBF1"/>
</dbReference>
<name>A0A061E1Q5_THECC</name>
<keyword evidence="11" id="KW-1185">Reference proteome</keyword>
<evidence type="ECO:0000313" key="11">
    <source>
        <dbReference type="Proteomes" id="UP000026915"/>
    </source>
</evidence>
<evidence type="ECO:0000256" key="2">
    <source>
        <dbReference type="ARBA" id="ARBA00007163"/>
    </source>
</evidence>
<dbReference type="InterPro" id="IPR046347">
    <property type="entry name" value="bZIP_sf"/>
</dbReference>
<dbReference type="EMBL" id="CM001880">
    <property type="protein sequence ID" value="EOX98567.1"/>
    <property type="molecule type" value="Genomic_DNA"/>
</dbReference>
<feature type="region of interest" description="Disordered" evidence="8">
    <location>
        <begin position="107"/>
        <end position="140"/>
    </location>
</feature>
<feature type="coiled-coil region" evidence="7">
    <location>
        <begin position="238"/>
        <end position="281"/>
    </location>
</feature>
<dbReference type="CDD" id="cd14702">
    <property type="entry name" value="bZIP_plant_GBF1"/>
    <property type="match status" value="1"/>
</dbReference>
<feature type="region of interest" description="Disordered" evidence="8">
    <location>
        <begin position="1"/>
        <end position="43"/>
    </location>
</feature>
<dbReference type="Gramene" id="EOX98567">
    <property type="protein sequence ID" value="EOX98567"/>
    <property type="gene ID" value="TCM_007292"/>
</dbReference>
<dbReference type="GO" id="GO:0005634">
    <property type="term" value="C:nucleus"/>
    <property type="evidence" value="ECO:0000318"/>
    <property type="project" value="GO_Central"/>
</dbReference>
<dbReference type="GO" id="GO:0003700">
    <property type="term" value="F:DNA-binding transcription factor activity"/>
    <property type="evidence" value="ECO:0007669"/>
    <property type="project" value="InterPro"/>
</dbReference>
<dbReference type="Gene3D" id="1.20.5.170">
    <property type="match status" value="1"/>
</dbReference>
<dbReference type="InterPro" id="IPR044827">
    <property type="entry name" value="GBF-like"/>
</dbReference>
<keyword evidence="6" id="KW-0539">Nucleus</keyword>
<dbReference type="STRING" id="3641.A0A061E1Q5"/>
<feature type="compositionally biased region" description="Basic and acidic residues" evidence="8">
    <location>
        <begin position="108"/>
        <end position="140"/>
    </location>
</feature>
<feature type="compositionally biased region" description="Basic and acidic residues" evidence="8">
    <location>
        <begin position="16"/>
        <end position="35"/>
    </location>
</feature>
<dbReference type="PROSITE" id="PS50217">
    <property type="entry name" value="BZIP"/>
    <property type="match status" value="1"/>
</dbReference>
<reference evidence="10 11" key="1">
    <citation type="journal article" date="2013" name="Genome Biol.">
        <title>The genome sequence of the most widely cultivated cacao type and its use to identify candidate genes regulating pod color.</title>
        <authorList>
            <person name="Motamayor J.C."/>
            <person name="Mockaitis K."/>
            <person name="Schmutz J."/>
            <person name="Haiminen N."/>
            <person name="Iii D.L."/>
            <person name="Cornejo O."/>
            <person name="Findley S.D."/>
            <person name="Zheng P."/>
            <person name="Utro F."/>
            <person name="Royaert S."/>
            <person name="Saski C."/>
            <person name="Jenkins J."/>
            <person name="Podicheti R."/>
            <person name="Zhao M."/>
            <person name="Scheffler B.E."/>
            <person name="Stack J.C."/>
            <person name="Feltus F.A."/>
            <person name="Mustiga G.M."/>
            <person name="Amores F."/>
            <person name="Phillips W."/>
            <person name="Marelli J.P."/>
            <person name="May G.D."/>
            <person name="Shapiro H."/>
            <person name="Ma J."/>
            <person name="Bustamante C.D."/>
            <person name="Schnell R.J."/>
            <person name="Main D."/>
            <person name="Gilbert D."/>
            <person name="Parida L."/>
            <person name="Kuhn D.N."/>
        </authorList>
    </citation>
    <scope>NUCLEOTIDE SEQUENCE [LARGE SCALE GENOMIC DNA]</scope>
    <source>
        <strain evidence="11">cv. Matina 1-6</strain>
    </source>
</reference>
<keyword evidence="4" id="KW-0238">DNA-binding</keyword>
<evidence type="ECO:0000256" key="3">
    <source>
        <dbReference type="ARBA" id="ARBA00023015"/>
    </source>
</evidence>
<dbReference type="PANTHER" id="PTHR45967:SF38">
    <property type="entry name" value="G-BOX-BINDING FACTOR 2"/>
    <property type="match status" value="1"/>
</dbReference>